<protein>
    <submittedName>
        <fullName evidence="1">Uncharacterized protein</fullName>
    </submittedName>
</protein>
<dbReference type="EMBL" id="CP031417">
    <property type="protein sequence ID" value="AXK81953.1"/>
    <property type="molecule type" value="Genomic_DNA"/>
</dbReference>
<evidence type="ECO:0000313" key="1">
    <source>
        <dbReference type="EMBL" id="AXK81953.1"/>
    </source>
</evidence>
<dbReference type="RefSeq" id="WP_115692332.1">
    <property type="nucleotide sequence ID" value="NZ_CP031417.1"/>
</dbReference>
<sequence length="61" mass="6570">MRIIEAQTHVPAPSCMVAGGEFDRHLESNFFLARGRGLTVARAGKTMILNTSAEALLQGRA</sequence>
<accession>A0A345ZYF6</accession>
<reference evidence="1 2" key="1">
    <citation type="submission" date="2018-07" db="EMBL/GenBank/DDBJ databases">
        <authorList>
            <person name="Quirk P.G."/>
            <person name="Krulwich T.A."/>
        </authorList>
    </citation>
    <scope>NUCLEOTIDE SEQUENCE [LARGE SCALE GENOMIC DNA]</scope>
    <source>
        <strain evidence="1 2">CC-BB4</strain>
    </source>
</reference>
<proteinExistence type="predicted"/>
<evidence type="ECO:0000313" key="2">
    <source>
        <dbReference type="Proteomes" id="UP000254889"/>
    </source>
</evidence>
<dbReference type="Proteomes" id="UP000254889">
    <property type="component" value="Chromosome"/>
</dbReference>
<name>A0A345ZYF6_9HYPH</name>
<dbReference type="KEGG" id="ptaw:DW352_16325"/>
<organism evidence="1 2">
    <name type="scientific">Pseudolabrys taiwanensis</name>
    <dbReference type="NCBI Taxonomy" id="331696"/>
    <lineage>
        <taxon>Bacteria</taxon>
        <taxon>Pseudomonadati</taxon>
        <taxon>Pseudomonadota</taxon>
        <taxon>Alphaproteobacteria</taxon>
        <taxon>Hyphomicrobiales</taxon>
        <taxon>Xanthobacteraceae</taxon>
        <taxon>Pseudolabrys</taxon>
    </lineage>
</organism>
<gene>
    <name evidence="1" type="ORF">DW352_16325</name>
</gene>
<keyword evidence="2" id="KW-1185">Reference proteome</keyword>
<dbReference type="AlphaFoldDB" id="A0A345ZYF6"/>